<gene>
    <name evidence="18" type="ORF">COT42_04295</name>
</gene>
<evidence type="ECO:0000256" key="5">
    <source>
        <dbReference type="ARBA" id="ARBA00022553"/>
    </source>
</evidence>
<dbReference type="InterPro" id="IPR005467">
    <property type="entry name" value="His_kinase_dom"/>
</dbReference>
<evidence type="ECO:0000256" key="9">
    <source>
        <dbReference type="ARBA" id="ARBA00022840"/>
    </source>
</evidence>
<dbReference type="InterPro" id="IPR004358">
    <property type="entry name" value="Sig_transdc_His_kin-like_C"/>
</dbReference>
<comment type="catalytic activity">
    <reaction evidence="1">
        <text>ATP + protein L-histidine = ADP + protein N-phospho-L-histidine.</text>
        <dbReference type="EC" id="2.7.13.3"/>
    </reaction>
</comment>
<feature type="coiled-coil region" evidence="12">
    <location>
        <begin position="229"/>
        <end position="256"/>
    </location>
</feature>
<protein>
    <recommendedName>
        <fullName evidence="3">histidine kinase</fullName>
        <ecNumber evidence="3">2.7.13.3</ecNumber>
    </recommendedName>
</protein>
<dbReference type="SMART" id="SM00387">
    <property type="entry name" value="HATPase_c"/>
    <property type="match status" value="1"/>
</dbReference>
<accession>A0A2H0Y0A4</accession>
<feature type="domain" description="PAS" evidence="15">
    <location>
        <begin position="260"/>
        <end position="306"/>
    </location>
</feature>
<evidence type="ECO:0000259" key="15">
    <source>
        <dbReference type="PROSITE" id="PS50112"/>
    </source>
</evidence>
<dbReference type="GO" id="GO:0016036">
    <property type="term" value="P:cellular response to phosphate starvation"/>
    <property type="evidence" value="ECO:0007669"/>
    <property type="project" value="TreeGrafter"/>
</dbReference>
<dbReference type="PROSITE" id="PS50109">
    <property type="entry name" value="HIS_KIN"/>
    <property type="match status" value="1"/>
</dbReference>
<evidence type="ECO:0000256" key="8">
    <source>
        <dbReference type="ARBA" id="ARBA00022777"/>
    </source>
</evidence>
<keyword evidence="4" id="KW-1003">Cell membrane</keyword>
<evidence type="ECO:0000259" key="14">
    <source>
        <dbReference type="PROSITE" id="PS50109"/>
    </source>
</evidence>
<dbReference type="PANTHER" id="PTHR45453">
    <property type="entry name" value="PHOSPHATE REGULON SENSOR PROTEIN PHOR"/>
    <property type="match status" value="1"/>
</dbReference>
<evidence type="ECO:0000256" key="1">
    <source>
        <dbReference type="ARBA" id="ARBA00000085"/>
    </source>
</evidence>
<feature type="domain" description="Histidine kinase" evidence="14">
    <location>
        <begin position="385"/>
        <end position="601"/>
    </location>
</feature>
<dbReference type="Gene3D" id="1.10.287.130">
    <property type="match status" value="1"/>
</dbReference>
<dbReference type="PROSITE" id="PS50112">
    <property type="entry name" value="PAS"/>
    <property type="match status" value="1"/>
</dbReference>
<dbReference type="InterPro" id="IPR000014">
    <property type="entry name" value="PAS"/>
</dbReference>
<dbReference type="Gene3D" id="3.30.565.10">
    <property type="entry name" value="Histidine kinase-like ATPase, C-terminal domain"/>
    <property type="match status" value="1"/>
</dbReference>
<dbReference type="SMART" id="SM00304">
    <property type="entry name" value="HAMP"/>
    <property type="match status" value="1"/>
</dbReference>
<dbReference type="GO" id="GO:0005524">
    <property type="term" value="F:ATP binding"/>
    <property type="evidence" value="ECO:0007669"/>
    <property type="project" value="UniProtKB-KW"/>
</dbReference>
<name>A0A2H0Y0A4_UNCSA</name>
<dbReference type="SUPFAM" id="SSF55874">
    <property type="entry name" value="ATPase domain of HSP90 chaperone/DNA topoisomerase II/histidine kinase"/>
    <property type="match status" value="1"/>
</dbReference>
<dbReference type="GO" id="GO:0000155">
    <property type="term" value="F:phosphorelay sensor kinase activity"/>
    <property type="evidence" value="ECO:0007669"/>
    <property type="project" value="InterPro"/>
</dbReference>
<feature type="transmembrane region" description="Helical" evidence="13">
    <location>
        <begin position="182"/>
        <end position="202"/>
    </location>
</feature>
<dbReference type="Pfam" id="PF08448">
    <property type="entry name" value="PAS_4"/>
    <property type="match status" value="1"/>
</dbReference>
<comment type="caution">
    <text evidence="18">The sequence shown here is derived from an EMBL/GenBank/DDBJ whole genome shotgun (WGS) entry which is preliminary data.</text>
</comment>
<dbReference type="EC" id="2.7.13.3" evidence="3"/>
<keyword evidence="5" id="KW-0597">Phosphoprotein</keyword>
<keyword evidence="12" id="KW-0175">Coiled coil</keyword>
<evidence type="ECO:0000256" key="7">
    <source>
        <dbReference type="ARBA" id="ARBA00022741"/>
    </source>
</evidence>
<evidence type="ECO:0000256" key="13">
    <source>
        <dbReference type="SAM" id="Phobius"/>
    </source>
</evidence>
<reference evidence="18 19" key="1">
    <citation type="submission" date="2017-09" db="EMBL/GenBank/DDBJ databases">
        <title>Depth-based differentiation of microbial function through sediment-hosted aquifers and enrichment of novel symbionts in the deep terrestrial subsurface.</title>
        <authorList>
            <person name="Probst A.J."/>
            <person name="Ladd B."/>
            <person name="Jarett J.K."/>
            <person name="Geller-Mcgrath D.E."/>
            <person name="Sieber C.M."/>
            <person name="Emerson J.B."/>
            <person name="Anantharaman K."/>
            <person name="Thomas B.C."/>
            <person name="Malmstrom R."/>
            <person name="Stieglmeier M."/>
            <person name="Klingl A."/>
            <person name="Woyke T."/>
            <person name="Ryan C.M."/>
            <person name="Banfield J.F."/>
        </authorList>
    </citation>
    <scope>NUCLEOTIDE SEQUENCE [LARGE SCALE GENOMIC DNA]</scope>
    <source>
        <strain evidence="18">CG08_land_8_20_14_0_20_45_16</strain>
    </source>
</reference>
<dbReference type="InterPro" id="IPR036890">
    <property type="entry name" value="HATPase_C_sf"/>
</dbReference>
<dbReference type="InterPro" id="IPR003660">
    <property type="entry name" value="HAMP_dom"/>
</dbReference>
<comment type="subcellular location">
    <subcellularLocation>
        <location evidence="2">Cell membrane</location>
    </subcellularLocation>
</comment>
<dbReference type="FunFam" id="3.30.565.10:FF:000006">
    <property type="entry name" value="Sensor histidine kinase WalK"/>
    <property type="match status" value="1"/>
</dbReference>
<dbReference type="InterPro" id="IPR031967">
    <property type="entry name" value="PhoR_single_Cache-like_dom"/>
</dbReference>
<evidence type="ECO:0000313" key="19">
    <source>
        <dbReference type="Proteomes" id="UP000231343"/>
    </source>
</evidence>
<dbReference type="SUPFAM" id="SSF47384">
    <property type="entry name" value="Homodimeric domain of signal transducing histidine kinase"/>
    <property type="match status" value="1"/>
</dbReference>
<evidence type="ECO:0000256" key="3">
    <source>
        <dbReference type="ARBA" id="ARBA00012438"/>
    </source>
</evidence>
<sequence length="601" mass="66458">MVTNLLNKLLKNFQSFLFAAFVGIVIASSLIFLMVAAPRIKAANINQVGQELYKQISLVEADFTTYLRWQTWPSVIQKKAQEIARLSKSRVTIIDKSGKVIADSSTPFSKIKNLESHSNRPEIIKAKKSTVGSAARYSATLDKNLVYSAKALRDQQGKLLGFIRLAVPATYVAEISSRTNKAMGIALILAIITAIIISSYLARYFSKPIVRLVDVTRRIAAGDFPQTILQKSNFELGELETAVEQMSRKLSNAFKKISSERSQIVAVLSSMSEAVLAVDIHSKVIFANPVMEKMFCIIEPEVSGKSAREAIRNNEIADLLDQALKTESLKEAEISVRRTDGEDIFIAHASPIKNESGALLGAVSVLYDITEIRKLEKHRSEFVANVSHELKTPLTAIRNYVETLLDGAIEDPENNKNFLAKIEKHAINLSSLIDDILEVSKLETKRDIAPFATLNVIALIDRAMETVAQKAEAKNIHLRKKTLSDTCYLSGIEDHVYRTILNLLDNAINYTDANGTVEIACVSKNNNVEISVQDNGLGIAPEHLNRIFERFYRVDKARSRDLGGTGLGLAIVKHVMNIHNGRVLVESEVGKGSRVTLVFPA</sequence>
<dbReference type="InterPro" id="IPR013656">
    <property type="entry name" value="PAS_4"/>
</dbReference>
<dbReference type="SMART" id="SM00388">
    <property type="entry name" value="HisKA"/>
    <property type="match status" value="1"/>
</dbReference>
<keyword evidence="13" id="KW-0812">Transmembrane</keyword>
<dbReference type="Gene3D" id="6.10.340.10">
    <property type="match status" value="1"/>
</dbReference>
<dbReference type="CDD" id="cd06225">
    <property type="entry name" value="HAMP"/>
    <property type="match status" value="1"/>
</dbReference>
<dbReference type="Pfam" id="PF00672">
    <property type="entry name" value="HAMP"/>
    <property type="match status" value="1"/>
</dbReference>
<proteinExistence type="predicted"/>
<dbReference type="EMBL" id="PEYM01000071">
    <property type="protein sequence ID" value="PIS29819.1"/>
    <property type="molecule type" value="Genomic_DNA"/>
</dbReference>
<dbReference type="SMART" id="SM00091">
    <property type="entry name" value="PAS"/>
    <property type="match status" value="1"/>
</dbReference>
<feature type="domain" description="HAMP" evidence="17">
    <location>
        <begin position="203"/>
        <end position="255"/>
    </location>
</feature>
<dbReference type="CDD" id="cd00082">
    <property type="entry name" value="HisKA"/>
    <property type="match status" value="1"/>
</dbReference>
<keyword evidence="13" id="KW-1133">Transmembrane helix</keyword>
<dbReference type="PROSITE" id="PS50113">
    <property type="entry name" value="PAC"/>
    <property type="match status" value="1"/>
</dbReference>
<keyword evidence="10" id="KW-0902">Two-component regulatory system</keyword>
<evidence type="ECO:0000256" key="6">
    <source>
        <dbReference type="ARBA" id="ARBA00022679"/>
    </source>
</evidence>
<keyword evidence="8" id="KW-0418">Kinase</keyword>
<dbReference type="PRINTS" id="PR00344">
    <property type="entry name" value="BCTRLSENSOR"/>
</dbReference>
<feature type="transmembrane region" description="Helical" evidence="13">
    <location>
        <begin position="16"/>
        <end position="37"/>
    </location>
</feature>
<keyword evidence="9" id="KW-0067">ATP-binding</keyword>
<dbReference type="Pfam" id="PF02518">
    <property type="entry name" value="HATPase_c"/>
    <property type="match status" value="1"/>
</dbReference>
<dbReference type="InterPro" id="IPR003661">
    <property type="entry name" value="HisK_dim/P_dom"/>
</dbReference>
<evidence type="ECO:0000259" key="17">
    <source>
        <dbReference type="PROSITE" id="PS50885"/>
    </source>
</evidence>
<dbReference type="Proteomes" id="UP000231343">
    <property type="component" value="Unassembled WGS sequence"/>
</dbReference>
<dbReference type="Pfam" id="PF16736">
    <property type="entry name" value="sCache_like"/>
    <property type="match status" value="1"/>
</dbReference>
<evidence type="ECO:0000313" key="18">
    <source>
        <dbReference type="EMBL" id="PIS29819.1"/>
    </source>
</evidence>
<dbReference type="CDD" id="cd00130">
    <property type="entry name" value="PAS"/>
    <property type="match status" value="1"/>
</dbReference>
<dbReference type="InterPro" id="IPR000700">
    <property type="entry name" value="PAS-assoc_C"/>
</dbReference>
<evidence type="ECO:0000256" key="11">
    <source>
        <dbReference type="ARBA" id="ARBA00023136"/>
    </source>
</evidence>
<keyword evidence="7" id="KW-0547">Nucleotide-binding</keyword>
<keyword evidence="6" id="KW-0808">Transferase</keyword>
<evidence type="ECO:0000256" key="12">
    <source>
        <dbReference type="SAM" id="Coils"/>
    </source>
</evidence>
<dbReference type="InterPro" id="IPR036097">
    <property type="entry name" value="HisK_dim/P_sf"/>
</dbReference>
<dbReference type="Gene3D" id="3.30.450.20">
    <property type="entry name" value="PAS domain"/>
    <property type="match status" value="1"/>
</dbReference>
<dbReference type="SUPFAM" id="SSF158472">
    <property type="entry name" value="HAMP domain-like"/>
    <property type="match status" value="1"/>
</dbReference>
<dbReference type="GO" id="GO:0005886">
    <property type="term" value="C:plasma membrane"/>
    <property type="evidence" value="ECO:0007669"/>
    <property type="project" value="UniProtKB-SubCell"/>
</dbReference>
<organism evidence="18 19">
    <name type="scientific">Candidatus Saganbacteria bacterium CG08_land_8_20_14_0_20_45_16</name>
    <dbReference type="NCBI Taxonomy" id="2014293"/>
    <lineage>
        <taxon>Bacteria</taxon>
        <taxon>Bacillati</taxon>
        <taxon>Saganbacteria</taxon>
    </lineage>
</organism>
<dbReference type="AlphaFoldDB" id="A0A2H0Y0A4"/>
<dbReference type="InterPro" id="IPR003594">
    <property type="entry name" value="HATPase_dom"/>
</dbReference>
<dbReference type="Pfam" id="PF00512">
    <property type="entry name" value="HisKA"/>
    <property type="match status" value="1"/>
</dbReference>
<dbReference type="NCBIfam" id="TIGR00229">
    <property type="entry name" value="sensory_box"/>
    <property type="match status" value="1"/>
</dbReference>
<dbReference type="InterPro" id="IPR035965">
    <property type="entry name" value="PAS-like_dom_sf"/>
</dbReference>
<dbReference type="PANTHER" id="PTHR45453:SF1">
    <property type="entry name" value="PHOSPHATE REGULON SENSOR PROTEIN PHOR"/>
    <property type="match status" value="1"/>
</dbReference>
<dbReference type="PROSITE" id="PS50885">
    <property type="entry name" value="HAMP"/>
    <property type="match status" value="1"/>
</dbReference>
<dbReference type="InterPro" id="IPR050351">
    <property type="entry name" value="BphY/WalK/GraS-like"/>
</dbReference>
<evidence type="ECO:0000259" key="16">
    <source>
        <dbReference type="PROSITE" id="PS50113"/>
    </source>
</evidence>
<evidence type="ECO:0000256" key="4">
    <source>
        <dbReference type="ARBA" id="ARBA00022475"/>
    </source>
</evidence>
<dbReference type="SUPFAM" id="SSF55785">
    <property type="entry name" value="PYP-like sensor domain (PAS domain)"/>
    <property type="match status" value="1"/>
</dbReference>
<evidence type="ECO:0000256" key="2">
    <source>
        <dbReference type="ARBA" id="ARBA00004236"/>
    </source>
</evidence>
<dbReference type="GO" id="GO:0004721">
    <property type="term" value="F:phosphoprotein phosphatase activity"/>
    <property type="evidence" value="ECO:0007669"/>
    <property type="project" value="TreeGrafter"/>
</dbReference>
<feature type="domain" description="PAC" evidence="16">
    <location>
        <begin position="330"/>
        <end position="381"/>
    </location>
</feature>
<keyword evidence="11 13" id="KW-0472">Membrane</keyword>
<dbReference type="FunFam" id="1.10.287.130:FF:000008">
    <property type="entry name" value="Two-component sensor histidine kinase"/>
    <property type="match status" value="1"/>
</dbReference>
<evidence type="ECO:0000256" key="10">
    <source>
        <dbReference type="ARBA" id="ARBA00023012"/>
    </source>
</evidence>